<feature type="region of interest" description="Disordered" evidence="1">
    <location>
        <begin position="29"/>
        <end position="48"/>
    </location>
</feature>
<dbReference type="InterPro" id="IPR048303">
    <property type="entry name" value="Tla3_C"/>
</dbReference>
<dbReference type="Proteomes" id="UP001605261">
    <property type="component" value="Unassembled WGS sequence"/>
</dbReference>
<comment type="caution">
    <text evidence="4">The sequence shown here is derived from an EMBL/GenBank/DDBJ whole genome shotgun (WGS) entry which is preliminary data.</text>
</comment>
<reference evidence="4 5" key="1">
    <citation type="submission" date="2024-09" db="EMBL/GenBank/DDBJ databases">
        <authorList>
            <consortium name="All-Russian atlas of soil microorganisms"/>
            <consortium name="as a basis for the search for new antimicrobial producers and enzymes with unique properties"/>
            <person name="Sokolova E.A."/>
            <person name="Voronina E.N."/>
        </authorList>
    </citation>
    <scope>NUCLEOTIDE SEQUENCE [LARGE SCALE GENOMIC DNA]</scope>
    <source>
        <strain evidence="4 5">AF-22b-331.1</strain>
    </source>
</reference>
<feature type="region of interest" description="Disordered" evidence="1">
    <location>
        <begin position="469"/>
        <end position="494"/>
    </location>
</feature>
<dbReference type="EMBL" id="JBHGCJ010000012">
    <property type="protein sequence ID" value="MFG6110527.1"/>
    <property type="molecule type" value="Genomic_DNA"/>
</dbReference>
<evidence type="ECO:0000259" key="3">
    <source>
        <dbReference type="Pfam" id="PF20995"/>
    </source>
</evidence>
<organism evidence="4 5">
    <name type="scientific">Stenotrophomonas nematodicola</name>
    <dbReference type="NCBI Taxonomy" id="2656746"/>
    <lineage>
        <taxon>Bacteria</taxon>
        <taxon>Pseudomonadati</taxon>
        <taxon>Pseudomonadota</taxon>
        <taxon>Gammaproteobacteria</taxon>
        <taxon>Lysobacterales</taxon>
        <taxon>Lysobacteraceae</taxon>
        <taxon>Stenotrophomonas</taxon>
    </lineage>
</organism>
<feature type="domain" description="Type VI lipase adapter protein Tla3 C-terminal" evidence="3">
    <location>
        <begin position="317"/>
        <end position="445"/>
    </location>
</feature>
<evidence type="ECO:0000313" key="4">
    <source>
        <dbReference type="EMBL" id="MFG6110527.1"/>
    </source>
</evidence>
<dbReference type="Pfam" id="PF11394">
    <property type="entry name" value="Tla3_N"/>
    <property type="match status" value="1"/>
</dbReference>
<dbReference type="InterPro" id="IPR021531">
    <property type="entry name" value="Tla3_N"/>
</dbReference>
<feature type="domain" description="Type VI lipase adapter protein Tla3 N-terminal" evidence="2">
    <location>
        <begin position="84"/>
        <end position="230"/>
    </location>
</feature>
<proteinExistence type="predicted"/>
<evidence type="ECO:0000313" key="5">
    <source>
        <dbReference type="Proteomes" id="UP001605261"/>
    </source>
</evidence>
<feature type="compositionally biased region" description="Basic and acidic residues" evidence="1">
    <location>
        <begin position="469"/>
        <end position="482"/>
    </location>
</feature>
<keyword evidence="5" id="KW-1185">Reference proteome</keyword>
<name>A0ABW7CZZ1_9GAMM</name>
<dbReference type="Pfam" id="PF20995">
    <property type="entry name" value="Tla3_C"/>
    <property type="match status" value="1"/>
</dbReference>
<evidence type="ECO:0000256" key="1">
    <source>
        <dbReference type="SAM" id="MobiDB-lite"/>
    </source>
</evidence>
<dbReference type="RefSeq" id="WP_394164098.1">
    <property type="nucleotide sequence ID" value="NZ_JBHGCJ010000012.1"/>
</dbReference>
<gene>
    <name evidence="4" type="ORF">ACEU0G_000404</name>
</gene>
<sequence length="513" mass="57252">MKPLFRSRWSAFLVFALVGITPACRPERPDPAAFDRAPPPPATYDRSQLPSDFAGLSHFNHPGAPAPIALPEPPIMEPSNRLQTLDVISVGLSVEMFRQGNVLKEVQKASDFHSNVLPPPESQKYRHSDDPGVWAKRQHDVLELVLKPMIEAWPIPSVLVTETPPKDRRPSMWEIEKTWIDHMRMPAGLHWTQINQLDVVYNDTPEDVVEALFRTFERYPDLPAMLVYVEGPSGHYEDGKRVSDAPVATYVAMVVARRERVEWLRPWAPYTKMNVDKWWPQFNGWERSPPRDFEPTPFFPTPWTRTHFKQWDALPTLSHLHRPVVAALVDDEGARLKRKQQEAALLAGWKEATQVAAPDRVFFDAGKPGGGIATLSPVLTAAQSELDLIDPQEGIDLSARLGDMSAASPFVGLVLATMATSESGTPSMVVPLRRKDQATFMLVTPPTSKPHGDAFDVKLMPQLSEGQDMPREALAEPERERVAPTYNSPTQVAEDSRALNALLDGLPGSPHEG</sequence>
<protein>
    <submittedName>
        <fullName evidence="4">DUF2875 family protein</fullName>
    </submittedName>
</protein>
<evidence type="ECO:0000259" key="2">
    <source>
        <dbReference type="Pfam" id="PF11394"/>
    </source>
</evidence>
<accession>A0ABW7CZZ1</accession>